<gene>
    <name evidence="2" type="ORF">ACFSJ3_11255</name>
</gene>
<protein>
    <submittedName>
        <fullName evidence="2">Uncharacterized protein</fullName>
    </submittedName>
</protein>
<evidence type="ECO:0000313" key="3">
    <source>
        <dbReference type="Proteomes" id="UP001597380"/>
    </source>
</evidence>
<dbReference type="Proteomes" id="UP001597380">
    <property type="component" value="Unassembled WGS sequence"/>
</dbReference>
<evidence type="ECO:0000313" key="2">
    <source>
        <dbReference type="EMBL" id="MFD2096561.1"/>
    </source>
</evidence>
<dbReference type="RefSeq" id="WP_345339050.1">
    <property type="nucleotide sequence ID" value="NZ_BAABLI010000008.1"/>
</dbReference>
<feature type="chain" id="PRO_5045929805" evidence="1">
    <location>
        <begin position="21"/>
        <end position="196"/>
    </location>
</feature>
<comment type="caution">
    <text evidence="2">The sequence shown here is derived from an EMBL/GenBank/DDBJ whole genome shotgun (WGS) entry which is preliminary data.</text>
</comment>
<keyword evidence="3" id="KW-1185">Reference proteome</keyword>
<keyword evidence="1" id="KW-0732">Signal</keyword>
<sequence length="196" mass="21349">MKTPFTCAIAVISLFFAASAASTPTPQEAEALANKMEQSLAKLERLQPRLDTINDYTRTINETLDQVTEQNDRASIGDEMIQAALSSDTAAEAIGKVVEFRKSQKSQLNSSIDGLYHSLNDLLPELRAMSDEQSCHSQLADITSEISNSMPLWSEWIALDVGVVKERGEAYARSVGFVGLHLLAGKAQVIALNCTM</sequence>
<proteinExistence type="predicted"/>
<name>A0ABW4XLW1_9GAMM</name>
<evidence type="ECO:0000256" key="1">
    <source>
        <dbReference type="SAM" id="SignalP"/>
    </source>
</evidence>
<dbReference type="EMBL" id="JBHUHT010000012">
    <property type="protein sequence ID" value="MFD2096561.1"/>
    <property type="molecule type" value="Genomic_DNA"/>
</dbReference>
<organism evidence="2 3">
    <name type="scientific">Corallincola platygyrae</name>
    <dbReference type="NCBI Taxonomy" id="1193278"/>
    <lineage>
        <taxon>Bacteria</taxon>
        <taxon>Pseudomonadati</taxon>
        <taxon>Pseudomonadota</taxon>
        <taxon>Gammaproteobacteria</taxon>
        <taxon>Alteromonadales</taxon>
        <taxon>Psychromonadaceae</taxon>
        <taxon>Corallincola</taxon>
    </lineage>
</organism>
<feature type="signal peptide" evidence="1">
    <location>
        <begin position="1"/>
        <end position="20"/>
    </location>
</feature>
<reference evidence="3" key="1">
    <citation type="journal article" date="2019" name="Int. J. Syst. Evol. Microbiol.">
        <title>The Global Catalogue of Microorganisms (GCM) 10K type strain sequencing project: providing services to taxonomists for standard genome sequencing and annotation.</title>
        <authorList>
            <consortium name="The Broad Institute Genomics Platform"/>
            <consortium name="The Broad Institute Genome Sequencing Center for Infectious Disease"/>
            <person name="Wu L."/>
            <person name="Ma J."/>
        </authorList>
    </citation>
    <scope>NUCLEOTIDE SEQUENCE [LARGE SCALE GENOMIC DNA]</scope>
    <source>
        <strain evidence="3">CGMCC 1.10992</strain>
    </source>
</reference>
<accession>A0ABW4XLW1</accession>